<keyword evidence="2" id="KW-1185">Reference proteome</keyword>
<name>V5BTT2_9GAMM</name>
<dbReference type="EMBL" id="AYLO01000106">
    <property type="protein sequence ID" value="ESS71279.1"/>
    <property type="molecule type" value="Genomic_DNA"/>
</dbReference>
<comment type="caution">
    <text evidence="1">The sequence shown here is derived from an EMBL/GenBank/DDBJ whole genome shotgun (WGS) entry which is preliminary data.</text>
</comment>
<dbReference type="AlphaFoldDB" id="V5BTT2"/>
<evidence type="ECO:0000313" key="2">
    <source>
        <dbReference type="Proteomes" id="UP000017842"/>
    </source>
</evidence>
<dbReference type="Proteomes" id="UP000017842">
    <property type="component" value="Unassembled WGS sequence"/>
</dbReference>
<dbReference type="Pfam" id="PF11154">
    <property type="entry name" value="DUF2934"/>
    <property type="match status" value="1"/>
</dbReference>
<protein>
    <recommendedName>
        <fullName evidence="3">DUF2934 domain-containing protein</fullName>
    </recommendedName>
</protein>
<accession>V5BTT2</accession>
<proteinExistence type="predicted"/>
<evidence type="ECO:0008006" key="3">
    <source>
        <dbReference type="Google" id="ProtNLM"/>
    </source>
</evidence>
<organism evidence="1 2">
    <name type="scientific">Methyloglobulus morosus KoM1</name>
    <dbReference type="NCBI Taxonomy" id="1116472"/>
    <lineage>
        <taxon>Bacteria</taxon>
        <taxon>Pseudomonadati</taxon>
        <taxon>Pseudomonadota</taxon>
        <taxon>Gammaproteobacteria</taxon>
        <taxon>Methylococcales</taxon>
        <taxon>Methylococcaceae</taxon>
        <taxon>Methyloglobulus</taxon>
    </lineage>
</organism>
<dbReference type="RefSeq" id="WP_023495666.1">
    <property type="nucleotide sequence ID" value="NZ_AYLO01000106.1"/>
</dbReference>
<reference evidence="1 2" key="1">
    <citation type="journal article" date="2013" name="Genome Announc.">
        <title>Draft Genome Sequence of the Methanotrophic Gammaproteobacterium Methyloglobulus morosus DSM 22980 Strain KoM1.</title>
        <authorList>
            <person name="Poehlein A."/>
            <person name="Deutzmann J.S."/>
            <person name="Daniel R."/>
            <person name="Simeonova D.D."/>
        </authorList>
    </citation>
    <scope>NUCLEOTIDE SEQUENCE [LARGE SCALE GENOMIC DNA]</scope>
    <source>
        <strain evidence="1 2">KoM1</strain>
    </source>
</reference>
<gene>
    <name evidence="1" type="ORF">MGMO_112c00180</name>
</gene>
<evidence type="ECO:0000313" key="1">
    <source>
        <dbReference type="EMBL" id="ESS71279.1"/>
    </source>
</evidence>
<dbReference type="InterPro" id="IPR021327">
    <property type="entry name" value="DUF2934"/>
</dbReference>
<sequence>MAKKVKDMNCQNDDPGPTLSLEARIAELAYFKAEQRGFAPGHEQDDWLEAEQDCLLNESHNPQVISRR</sequence>